<dbReference type="AlphaFoldDB" id="A0A931NFZ2"/>
<dbReference type="EMBL" id="JAEDAK010000002">
    <property type="protein sequence ID" value="MBH9576153.1"/>
    <property type="molecule type" value="Genomic_DNA"/>
</dbReference>
<evidence type="ECO:0000313" key="9">
    <source>
        <dbReference type="EMBL" id="MBH9576153.1"/>
    </source>
</evidence>
<feature type="active site" description="Nucleophile" evidence="7">
    <location>
        <position position="173"/>
    </location>
</feature>
<comment type="caution">
    <text evidence="9">The sequence shown here is derived from an EMBL/GenBank/DDBJ whole genome shotgun (WGS) entry which is preliminary data.</text>
</comment>
<gene>
    <name evidence="9" type="ORF">I7X39_04455</name>
</gene>
<dbReference type="GO" id="GO:0009252">
    <property type="term" value="P:peptidoglycan biosynthetic process"/>
    <property type="evidence" value="ECO:0007669"/>
    <property type="project" value="UniProtKB-KW"/>
</dbReference>
<dbReference type="GO" id="GO:0008360">
    <property type="term" value="P:regulation of cell shape"/>
    <property type="evidence" value="ECO:0007669"/>
    <property type="project" value="UniProtKB-UniRule"/>
</dbReference>
<evidence type="ECO:0000256" key="4">
    <source>
        <dbReference type="ARBA" id="ARBA00022960"/>
    </source>
</evidence>
<evidence type="ECO:0000259" key="8">
    <source>
        <dbReference type="PROSITE" id="PS52029"/>
    </source>
</evidence>
<dbReference type="GO" id="GO:0071555">
    <property type="term" value="P:cell wall organization"/>
    <property type="evidence" value="ECO:0007669"/>
    <property type="project" value="UniProtKB-UniRule"/>
</dbReference>
<evidence type="ECO:0000256" key="2">
    <source>
        <dbReference type="ARBA" id="ARBA00005992"/>
    </source>
</evidence>
<evidence type="ECO:0000256" key="6">
    <source>
        <dbReference type="ARBA" id="ARBA00023316"/>
    </source>
</evidence>
<keyword evidence="10" id="KW-1185">Reference proteome</keyword>
<dbReference type="GO" id="GO:0016740">
    <property type="term" value="F:transferase activity"/>
    <property type="evidence" value="ECO:0007669"/>
    <property type="project" value="UniProtKB-KW"/>
</dbReference>
<name>A0A931NFZ2_9BURK</name>
<keyword evidence="4 7" id="KW-0133">Cell shape</keyword>
<keyword evidence="3" id="KW-0808">Transferase</keyword>
<evidence type="ECO:0000256" key="5">
    <source>
        <dbReference type="ARBA" id="ARBA00022984"/>
    </source>
</evidence>
<dbReference type="SUPFAM" id="SSF141523">
    <property type="entry name" value="L,D-transpeptidase catalytic domain-like"/>
    <property type="match status" value="1"/>
</dbReference>
<dbReference type="PANTHER" id="PTHR36699:SF1">
    <property type="entry name" value="L,D-TRANSPEPTIDASE YAFK-RELATED"/>
    <property type="match status" value="1"/>
</dbReference>
<evidence type="ECO:0000256" key="1">
    <source>
        <dbReference type="ARBA" id="ARBA00004752"/>
    </source>
</evidence>
<evidence type="ECO:0000256" key="3">
    <source>
        <dbReference type="ARBA" id="ARBA00022679"/>
    </source>
</evidence>
<dbReference type="Proteomes" id="UP000613266">
    <property type="component" value="Unassembled WGS sequence"/>
</dbReference>
<comment type="pathway">
    <text evidence="1 7">Cell wall biogenesis; peptidoglycan biosynthesis.</text>
</comment>
<proteinExistence type="inferred from homology"/>
<keyword evidence="6 7" id="KW-0961">Cell wall biogenesis/degradation</keyword>
<feature type="domain" description="L,D-TPase catalytic" evidence="8">
    <location>
        <begin position="68"/>
        <end position="199"/>
    </location>
</feature>
<dbReference type="Pfam" id="PF03734">
    <property type="entry name" value="YkuD"/>
    <property type="match status" value="1"/>
</dbReference>
<reference evidence="9" key="1">
    <citation type="submission" date="2020-12" db="EMBL/GenBank/DDBJ databases">
        <title>The genome sequence of Inhella sp. 1Y17.</title>
        <authorList>
            <person name="Liu Y."/>
        </authorList>
    </citation>
    <scope>NUCLEOTIDE SEQUENCE</scope>
    <source>
        <strain evidence="9">1Y17</strain>
    </source>
</reference>
<keyword evidence="5 7" id="KW-0573">Peptidoglycan synthesis</keyword>
<comment type="similarity">
    <text evidence="2">Belongs to the YkuD family.</text>
</comment>
<dbReference type="CDD" id="cd16913">
    <property type="entry name" value="YkuD_like"/>
    <property type="match status" value="1"/>
</dbReference>
<sequence length="240" mass="26543">MLLLALISSLLLLLQRSDDGQAWLGFAWAKLRGGYTVEERLAQHGAAVEARLRTQVEAAGLTYPPAHLALVAIKDEALLLVYGRSETSATWQPLLSYPIRGMSGRQGPKLRRGDFQVPEGIYRVESLNANSRFHLSLRLDYPNAFDQTRAQADGRNDLGSDIMIHGTRSSIGCLAMGNQAAEDLFVLAALARPRPVEVLITPTDWRRQQPMLRAGPAWLHELDRELQRGLARFPRALGAG</sequence>
<protein>
    <submittedName>
        <fullName evidence="9">L,D-transpeptidase family protein</fullName>
    </submittedName>
</protein>
<evidence type="ECO:0000313" key="10">
    <source>
        <dbReference type="Proteomes" id="UP000613266"/>
    </source>
</evidence>
<dbReference type="PROSITE" id="PS52029">
    <property type="entry name" value="LD_TPASE"/>
    <property type="match status" value="1"/>
</dbReference>
<accession>A0A931NFZ2</accession>
<organism evidence="9 10">
    <name type="scientific">Inhella proteolytica</name>
    <dbReference type="NCBI Taxonomy" id="2795029"/>
    <lineage>
        <taxon>Bacteria</taxon>
        <taxon>Pseudomonadati</taxon>
        <taxon>Pseudomonadota</taxon>
        <taxon>Betaproteobacteria</taxon>
        <taxon>Burkholderiales</taxon>
        <taxon>Sphaerotilaceae</taxon>
        <taxon>Inhella</taxon>
    </lineage>
</organism>
<dbReference type="PANTHER" id="PTHR36699">
    <property type="entry name" value="LD-TRANSPEPTIDASE"/>
    <property type="match status" value="1"/>
</dbReference>
<dbReference type="InterPro" id="IPR038063">
    <property type="entry name" value="Transpep_catalytic_dom"/>
</dbReference>
<feature type="active site" description="Proton donor/acceptor" evidence="7">
    <location>
        <position position="165"/>
    </location>
</feature>
<dbReference type="InterPro" id="IPR005490">
    <property type="entry name" value="LD_TPept_cat_dom"/>
</dbReference>
<dbReference type="RefSeq" id="WP_198109758.1">
    <property type="nucleotide sequence ID" value="NZ_JAEDAK010000002.1"/>
</dbReference>
<evidence type="ECO:0000256" key="7">
    <source>
        <dbReference type="PROSITE-ProRule" id="PRU01373"/>
    </source>
</evidence>
<dbReference type="GO" id="GO:0004180">
    <property type="term" value="F:carboxypeptidase activity"/>
    <property type="evidence" value="ECO:0007669"/>
    <property type="project" value="UniProtKB-ARBA"/>
</dbReference>